<name>W5Y413_9CORY</name>
<organism evidence="1 2">
    <name type="scientific">Corynebacterium vitaeruminis DSM 20294</name>
    <dbReference type="NCBI Taxonomy" id="1224164"/>
    <lineage>
        <taxon>Bacteria</taxon>
        <taxon>Bacillati</taxon>
        <taxon>Actinomycetota</taxon>
        <taxon>Actinomycetes</taxon>
        <taxon>Mycobacteriales</taxon>
        <taxon>Corynebacteriaceae</taxon>
        <taxon>Corynebacterium</taxon>
    </lineage>
</organism>
<dbReference type="Gene3D" id="3.40.50.1820">
    <property type="entry name" value="alpha/beta hydrolase"/>
    <property type="match status" value="1"/>
</dbReference>
<evidence type="ECO:0008006" key="3">
    <source>
        <dbReference type="Google" id="ProtNLM"/>
    </source>
</evidence>
<evidence type="ECO:0000313" key="1">
    <source>
        <dbReference type="EMBL" id="AHI23649.1"/>
    </source>
</evidence>
<dbReference type="EMBL" id="CP004353">
    <property type="protein sequence ID" value="AHI23649.1"/>
    <property type="molecule type" value="Genomic_DNA"/>
</dbReference>
<dbReference type="PATRIC" id="fig|1224164.3.peg.2288"/>
<accession>W5Y413</accession>
<proteinExistence type="predicted"/>
<protein>
    <recommendedName>
        <fullName evidence="3">Alpha/beta hydrolase</fullName>
    </recommendedName>
</protein>
<dbReference type="STRING" id="1224164.B843_11355"/>
<keyword evidence="2" id="KW-1185">Reference proteome</keyword>
<evidence type="ECO:0000313" key="2">
    <source>
        <dbReference type="Proteomes" id="UP000019222"/>
    </source>
</evidence>
<dbReference type="SUPFAM" id="SSF53474">
    <property type="entry name" value="alpha/beta-Hydrolases"/>
    <property type="match status" value="1"/>
</dbReference>
<gene>
    <name evidence="1" type="ORF">B843_11355</name>
</gene>
<dbReference type="InterPro" id="IPR029058">
    <property type="entry name" value="AB_hydrolase_fold"/>
</dbReference>
<sequence>MSADVVLVSPSGRHPDCWTQVVQALPNGVKPWLPSTFGLSFKEQVAAVERFLDKNELRRVVLAGHGTGADVVATVAVRSPGRVRALVLSHPAGILPGRAGLRFVPAFGERRKALKLLADIDWPGKPLPERTLALLVDGQGLEDASVTALPRGERPYFDADPARLAGIIAREATA</sequence>
<dbReference type="eggNOG" id="COG0596">
    <property type="taxonomic scope" value="Bacteria"/>
</dbReference>
<dbReference type="Proteomes" id="UP000019222">
    <property type="component" value="Chromosome"/>
</dbReference>
<reference evidence="1 2" key="1">
    <citation type="submission" date="2013-02" db="EMBL/GenBank/DDBJ databases">
        <title>The complete genome sequence of Corynebacterium vitaeruminis DSM 20294.</title>
        <authorList>
            <person name="Ruckert C."/>
            <person name="Albersmeier A."/>
            <person name="Kalinowski J."/>
        </authorList>
    </citation>
    <scope>NUCLEOTIDE SEQUENCE [LARGE SCALE GENOMIC DNA]</scope>
    <source>
        <strain evidence="2">ATCC 10234</strain>
    </source>
</reference>
<dbReference type="KEGG" id="cvt:B843_11355"/>
<dbReference type="HOGENOM" id="CLU_119425_0_0_11"/>
<dbReference type="RefSeq" id="WP_025253634.1">
    <property type="nucleotide sequence ID" value="NZ_CP004353.1"/>
</dbReference>
<dbReference type="AlphaFoldDB" id="W5Y413"/>